<comment type="subcellular location">
    <subcellularLocation>
        <location evidence="1">Membrane</location>
        <topology evidence="1">Multi-pass membrane protein</topology>
    </subcellularLocation>
</comment>
<organism evidence="6 7">
    <name type="scientific">Mucilaginibacter terrae</name>
    <dbReference type="NCBI Taxonomy" id="1955052"/>
    <lineage>
        <taxon>Bacteria</taxon>
        <taxon>Pseudomonadati</taxon>
        <taxon>Bacteroidota</taxon>
        <taxon>Sphingobacteriia</taxon>
        <taxon>Sphingobacteriales</taxon>
        <taxon>Sphingobacteriaceae</taxon>
        <taxon>Mucilaginibacter</taxon>
    </lineage>
</organism>
<evidence type="ECO:0000256" key="1">
    <source>
        <dbReference type="ARBA" id="ARBA00004141"/>
    </source>
</evidence>
<evidence type="ECO:0000313" key="6">
    <source>
        <dbReference type="EMBL" id="MDT3401733.1"/>
    </source>
</evidence>
<evidence type="ECO:0000256" key="2">
    <source>
        <dbReference type="ARBA" id="ARBA00022692"/>
    </source>
</evidence>
<dbReference type="InterPro" id="IPR032808">
    <property type="entry name" value="DoxX"/>
</dbReference>
<dbReference type="RefSeq" id="WP_311947653.1">
    <property type="nucleotide sequence ID" value="NZ_JAVLVU010000001.1"/>
</dbReference>
<protein>
    <submittedName>
        <fullName evidence="6">Membrane protein YphA (DoxX/SURF4 family)</fullName>
    </submittedName>
</protein>
<dbReference type="PIRSF" id="PIRSF030066">
    <property type="entry name" value="UCP030066"/>
    <property type="match status" value="1"/>
</dbReference>
<keyword evidence="7" id="KW-1185">Reference proteome</keyword>
<accession>A0ABU3GPM3</accession>
<feature type="transmembrane region" description="Helical" evidence="5">
    <location>
        <begin position="72"/>
        <end position="92"/>
    </location>
</feature>
<evidence type="ECO:0000313" key="7">
    <source>
        <dbReference type="Proteomes" id="UP001258315"/>
    </source>
</evidence>
<evidence type="ECO:0000256" key="5">
    <source>
        <dbReference type="SAM" id="Phobius"/>
    </source>
</evidence>
<evidence type="ECO:0000256" key="4">
    <source>
        <dbReference type="ARBA" id="ARBA00023136"/>
    </source>
</evidence>
<dbReference type="Pfam" id="PF13564">
    <property type="entry name" value="DoxX_2"/>
    <property type="match status" value="1"/>
</dbReference>
<feature type="transmembrane region" description="Helical" evidence="5">
    <location>
        <begin position="46"/>
        <end position="65"/>
    </location>
</feature>
<dbReference type="Proteomes" id="UP001258315">
    <property type="component" value="Unassembled WGS sequence"/>
</dbReference>
<feature type="transmembrane region" description="Helical" evidence="5">
    <location>
        <begin position="98"/>
        <end position="115"/>
    </location>
</feature>
<comment type="caution">
    <text evidence="6">The sequence shown here is derived from an EMBL/GenBank/DDBJ whole genome shotgun (WGS) entry which is preliminary data.</text>
</comment>
<keyword evidence="4 5" id="KW-0472">Membrane</keyword>
<keyword evidence="2 5" id="KW-0812">Transmembrane</keyword>
<keyword evidence="3 5" id="KW-1133">Transmembrane helix</keyword>
<sequence>MKAITIFYWIFTGLLCALMLFSAVMSFKSTPEGDAMLKHIGFTPPITHLLAVFKILGVIALLMPGLPRLKEWAYAGFTFDLMGAMYSFIVVGDPLKDWAFIIFALVLVTGSYICWRKRTTIALK</sequence>
<evidence type="ECO:0000256" key="3">
    <source>
        <dbReference type="ARBA" id="ARBA00022989"/>
    </source>
</evidence>
<proteinExistence type="predicted"/>
<feature type="transmembrane region" description="Helical" evidence="5">
    <location>
        <begin position="7"/>
        <end position="26"/>
    </location>
</feature>
<dbReference type="InterPro" id="IPR016944">
    <property type="entry name" value="UCP030066"/>
</dbReference>
<dbReference type="EMBL" id="JAVLVU010000001">
    <property type="protein sequence ID" value="MDT3401733.1"/>
    <property type="molecule type" value="Genomic_DNA"/>
</dbReference>
<gene>
    <name evidence="6" type="ORF">QE417_000805</name>
</gene>
<reference evidence="7" key="1">
    <citation type="submission" date="2023-07" db="EMBL/GenBank/DDBJ databases">
        <title>Functional and genomic diversity of the sorghum phyllosphere microbiome.</title>
        <authorList>
            <person name="Shade A."/>
        </authorList>
    </citation>
    <scope>NUCLEOTIDE SEQUENCE [LARGE SCALE GENOMIC DNA]</scope>
    <source>
        <strain evidence="7">SORGH_AS_0422</strain>
    </source>
</reference>
<name>A0ABU3GPM3_9SPHI</name>